<evidence type="ECO:0000313" key="1">
    <source>
        <dbReference type="EMBL" id="CEK55857.1"/>
    </source>
</evidence>
<name>A0A0B6YI27_9EUPU</name>
<feature type="non-terminal residue" evidence="1">
    <location>
        <position position="239"/>
    </location>
</feature>
<organism evidence="1">
    <name type="scientific">Arion vulgaris</name>
    <dbReference type="NCBI Taxonomy" id="1028688"/>
    <lineage>
        <taxon>Eukaryota</taxon>
        <taxon>Metazoa</taxon>
        <taxon>Spiralia</taxon>
        <taxon>Lophotrochozoa</taxon>
        <taxon>Mollusca</taxon>
        <taxon>Gastropoda</taxon>
        <taxon>Heterobranchia</taxon>
        <taxon>Euthyneura</taxon>
        <taxon>Panpulmonata</taxon>
        <taxon>Eupulmonata</taxon>
        <taxon>Stylommatophora</taxon>
        <taxon>Helicina</taxon>
        <taxon>Arionoidea</taxon>
        <taxon>Arionidae</taxon>
        <taxon>Arion</taxon>
    </lineage>
</organism>
<proteinExistence type="predicted"/>
<protein>
    <submittedName>
        <fullName evidence="1">Uncharacterized protein</fullName>
    </submittedName>
</protein>
<reference evidence="1" key="1">
    <citation type="submission" date="2014-12" db="EMBL/GenBank/DDBJ databases">
        <title>Insight into the proteome of Arion vulgaris.</title>
        <authorList>
            <person name="Aradska J."/>
            <person name="Bulat T."/>
            <person name="Smidak R."/>
            <person name="Sarate P."/>
            <person name="Gangsoo J."/>
            <person name="Sialana F."/>
            <person name="Bilban M."/>
            <person name="Lubec G."/>
        </authorList>
    </citation>
    <scope>NUCLEOTIDE SEQUENCE</scope>
    <source>
        <tissue evidence="1">Skin</tissue>
    </source>
</reference>
<dbReference type="AlphaFoldDB" id="A0A0B6YI27"/>
<accession>A0A0B6YI27</accession>
<feature type="non-terminal residue" evidence="1">
    <location>
        <position position="1"/>
    </location>
</feature>
<sequence>PVPISSSIPPEMSHSAELSSCRLIQSPFSTLSAMQSSNNGVLDPLRHRMMEHPHRSLFDPMTLHSSHDHSRTAIDASKSVLADAARYPGGHPTSGLSPHCKLDQTAAAITYASELNPNSASVTSHLNSVNSALGTYQSYQCNKGPSLPPRDAYFPSMDTWSSVPYTVPHASSWATQALPNHHAAAAYGFQQHSTTFPSSFTPSCRLGLPDPAAPQFASPAGPQHSFHHSMTGFPHDFTH</sequence>
<dbReference type="EMBL" id="HACG01008992">
    <property type="protein sequence ID" value="CEK55857.1"/>
    <property type="molecule type" value="Transcribed_RNA"/>
</dbReference>
<gene>
    <name evidence="1" type="primary">ORF26208</name>
</gene>